<organism evidence="1 2">
    <name type="scientific">uncultured phage MedDCM-OCT-S04-C24</name>
    <dbReference type="NCBI Taxonomy" id="743543"/>
    <lineage>
        <taxon>Viruses</taxon>
        <taxon>Duplodnaviria</taxon>
        <taxon>Heunggongvirae</taxon>
        <taxon>Uroviricota</taxon>
        <taxon>Caudoviricetes</taxon>
        <taxon>Autographivirales</taxon>
        <taxon>Pekhitvirus</taxon>
        <taxon>Pekhitvirus S04C24</taxon>
    </lineage>
</organism>
<evidence type="ECO:0000313" key="1">
    <source>
        <dbReference type="EMBL" id="ADD94985.1"/>
    </source>
</evidence>
<accession>D6PGY4</accession>
<reference evidence="1 2" key="1">
    <citation type="journal article" date="2010" name="ISME J.">
        <title>Metagenome of the Mediterranean deep chlorophyll maximum studied by direct and fosmid library 454 pyrosequencing.</title>
        <authorList>
            <person name="Ghai R."/>
            <person name="Martin-Cuadrado A.B."/>
            <person name="Molto A.G."/>
            <person name="Heredia I.G."/>
            <person name="Cabrera R."/>
            <person name="Martin J."/>
            <person name="Verdu M."/>
            <person name="Deschamps P."/>
            <person name="Moreira D."/>
            <person name="Lopez-Garcia P."/>
            <person name="Mira A."/>
            <person name="Rodriguez-Valera F."/>
        </authorList>
    </citation>
    <scope>NUCLEOTIDE SEQUENCE [LARGE SCALE GENOMIC DNA]</scope>
</reference>
<dbReference type="KEGG" id="vg:54998801"/>
<dbReference type="Proteomes" id="UP000584901">
    <property type="component" value="Segment"/>
</dbReference>
<sequence>MFFIPAARNTIKSSSVEQLEISPATNQALVTYKGGNQYLYSNIDEDAMFDVIFYNVKSFGKWVNDNCKTAGVACFPIAA</sequence>
<protein>
    <recommendedName>
        <fullName evidence="3">KTSC domain-containing protein</fullName>
    </recommendedName>
</protein>
<dbReference type="GeneID" id="54998801"/>
<name>D6PGY4_9CAUD</name>
<dbReference type="RefSeq" id="YP_009807911.1">
    <property type="nucleotide sequence ID" value="NC_048031.1"/>
</dbReference>
<evidence type="ECO:0000313" key="2">
    <source>
        <dbReference type="Proteomes" id="UP000584901"/>
    </source>
</evidence>
<keyword evidence="2" id="KW-1185">Reference proteome</keyword>
<proteinExistence type="predicted"/>
<dbReference type="EMBL" id="GU943054">
    <property type="protein sequence ID" value="ADD94985.1"/>
    <property type="molecule type" value="Genomic_DNA"/>
</dbReference>
<evidence type="ECO:0008006" key="3">
    <source>
        <dbReference type="Google" id="ProtNLM"/>
    </source>
</evidence>